<comment type="caution">
    <text evidence="2">The sequence shown here is derived from an EMBL/GenBank/DDBJ whole genome shotgun (WGS) entry which is preliminary data.</text>
</comment>
<dbReference type="EMBL" id="BGZK01001966">
    <property type="protein sequence ID" value="GBP88941.1"/>
    <property type="molecule type" value="Genomic_DNA"/>
</dbReference>
<proteinExistence type="predicted"/>
<name>A0A4C1ZJA6_EUMVA</name>
<evidence type="ECO:0000313" key="3">
    <source>
        <dbReference type="Proteomes" id="UP000299102"/>
    </source>
</evidence>
<evidence type="ECO:0000256" key="1">
    <source>
        <dbReference type="SAM" id="MobiDB-lite"/>
    </source>
</evidence>
<sequence length="116" mass="13293">MRTSQELRGGATCIFSIKSRRLDSVGVNMKFAIWRSRPRRRRMAVSYAVGSIFCEYARHWFIYLSVFLRNCRDANAKKYMRLLLDSVEAAVSRSRRAVSTRNPGAGSAGQRYPARP</sequence>
<reference evidence="2 3" key="1">
    <citation type="journal article" date="2019" name="Commun. Biol.">
        <title>The bagworm genome reveals a unique fibroin gene that provides high tensile strength.</title>
        <authorList>
            <person name="Kono N."/>
            <person name="Nakamura H."/>
            <person name="Ohtoshi R."/>
            <person name="Tomita M."/>
            <person name="Numata K."/>
            <person name="Arakawa K."/>
        </authorList>
    </citation>
    <scope>NUCLEOTIDE SEQUENCE [LARGE SCALE GENOMIC DNA]</scope>
</reference>
<protein>
    <submittedName>
        <fullName evidence="2">Uncharacterized protein</fullName>
    </submittedName>
</protein>
<dbReference type="AlphaFoldDB" id="A0A4C1ZJA6"/>
<organism evidence="2 3">
    <name type="scientific">Eumeta variegata</name>
    <name type="common">Bagworm moth</name>
    <name type="synonym">Eumeta japonica</name>
    <dbReference type="NCBI Taxonomy" id="151549"/>
    <lineage>
        <taxon>Eukaryota</taxon>
        <taxon>Metazoa</taxon>
        <taxon>Ecdysozoa</taxon>
        <taxon>Arthropoda</taxon>
        <taxon>Hexapoda</taxon>
        <taxon>Insecta</taxon>
        <taxon>Pterygota</taxon>
        <taxon>Neoptera</taxon>
        <taxon>Endopterygota</taxon>
        <taxon>Lepidoptera</taxon>
        <taxon>Glossata</taxon>
        <taxon>Ditrysia</taxon>
        <taxon>Tineoidea</taxon>
        <taxon>Psychidae</taxon>
        <taxon>Oiketicinae</taxon>
        <taxon>Eumeta</taxon>
    </lineage>
</organism>
<dbReference type="Proteomes" id="UP000299102">
    <property type="component" value="Unassembled WGS sequence"/>
</dbReference>
<evidence type="ECO:0000313" key="2">
    <source>
        <dbReference type="EMBL" id="GBP88941.1"/>
    </source>
</evidence>
<gene>
    <name evidence="2" type="ORF">EVAR_64361_1</name>
</gene>
<accession>A0A4C1ZJA6</accession>
<feature type="region of interest" description="Disordered" evidence="1">
    <location>
        <begin position="94"/>
        <end position="116"/>
    </location>
</feature>
<keyword evidence="3" id="KW-1185">Reference proteome</keyword>